<keyword evidence="1" id="KW-1133">Transmembrane helix</keyword>
<comment type="caution">
    <text evidence="3">The sequence shown here is derived from an EMBL/GenBank/DDBJ whole genome shotgun (WGS) entry which is preliminary data.</text>
</comment>
<dbReference type="PANTHER" id="PTHR23028:SF53">
    <property type="entry name" value="ACYL_TRANSF_3 DOMAIN-CONTAINING PROTEIN"/>
    <property type="match status" value="1"/>
</dbReference>
<evidence type="ECO:0000313" key="3">
    <source>
        <dbReference type="EMBL" id="GIF72560.1"/>
    </source>
</evidence>
<feature type="transmembrane region" description="Helical" evidence="1">
    <location>
        <begin position="306"/>
        <end position="324"/>
    </location>
</feature>
<evidence type="ECO:0000313" key="4">
    <source>
        <dbReference type="Proteomes" id="UP000604117"/>
    </source>
</evidence>
<evidence type="ECO:0000259" key="2">
    <source>
        <dbReference type="Pfam" id="PF01757"/>
    </source>
</evidence>
<dbReference type="Proteomes" id="UP000604117">
    <property type="component" value="Unassembled WGS sequence"/>
</dbReference>
<dbReference type="EMBL" id="BONE01000012">
    <property type="protein sequence ID" value="GIF72560.1"/>
    <property type="molecule type" value="Genomic_DNA"/>
</dbReference>
<feature type="transmembrane region" description="Helical" evidence="1">
    <location>
        <begin position="211"/>
        <end position="234"/>
    </location>
</feature>
<sequence length="388" mass="41655">MPASPRAAAPRLPSLTGLRFAAALLVFGVHAYSFIPVGGLAHDLGHLLLDPGDLGVSFFFVLSGFVLTWAAWGSGGPAPGRGLGRFFAGRFLRIYPAYVVALALAVASKWVGDLADPVGNRMNQVNGHNLSTSLFLVQAWYPDDVTYLGINPVAWSLSCEIAFYAAFPLLYPLLRRLAGRALAGAAVGLVALGLLVPLIAHLWVDPAYQRWFVYILPATRAVEFALGIALALLVRSGAWRGPGLPLASALFAANYLVVNLLPHEVRDTAAVLATTALLIPAAATTDLAGARSVWRHPWLVRLGDASYAFFLVHLTIITTTMTILGRSHDYPAWQAVPLGLGFLVVSYAVALPLHRYVEVPAMRLLRRRGPRPTIPAPRTPQPERASVG</sequence>
<keyword evidence="4" id="KW-1185">Reference proteome</keyword>
<feature type="transmembrane region" description="Helical" evidence="1">
    <location>
        <begin position="153"/>
        <end position="174"/>
    </location>
</feature>
<dbReference type="InterPro" id="IPR002656">
    <property type="entry name" value="Acyl_transf_3_dom"/>
</dbReference>
<feature type="domain" description="Acyltransferase 3" evidence="2">
    <location>
        <begin position="14"/>
        <end position="350"/>
    </location>
</feature>
<accession>A0ABQ4CMP6</accession>
<dbReference type="RefSeq" id="WP_203712101.1">
    <property type="nucleotide sequence ID" value="NZ_BONE01000012.1"/>
</dbReference>
<organism evidence="3 4">
    <name type="scientific">Asanoa siamensis</name>
    <dbReference type="NCBI Taxonomy" id="926357"/>
    <lineage>
        <taxon>Bacteria</taxon>
        <taxon>Bacillati</taxon>
        <taxon>Actinomycetota</taxon>
        <taxon>Actinomycetes</taxon>
        <taxon>Micromonosporales</taxon>
        <taxon>Micromonosporaceae</taxon>
        <taxon>Asanoa</taxon>
    </lineage>
</organism>
<keyword evidence="1" id="KW-0812">Transmembrane</keyword>
<keyword evidence="1" id="KW-0472">Membrane</keyword>
<feature type="transmembrane region" description="Helical" evidence="1">
    <location>
        <begin position="94"/>
        <end position="112"/>
    </location>
</feature>
<evidence type="ECO:0000256" key="1">
    <source>
        <dbReference type="SAM" id="Phobius"/>
    </source>
</evidence>
<dbReference type="GO" id="GO:0016746">
    <property type="term" value="F:acyltransferase activity"/>
    <property type="evidence" value="ECO:0007669"/>
    <property type="project" value="UniProtKB-KW"/>
</dbReference>
<protein>
    <submittedName>
        <fullName evidence="3">Acyltransferase</fullName>
    </submittedName>
</protein>
<gene>
    <name evidence="3" type="ORF">Asi02nite_20780</name>
</gene>
<proteinExistence type="predicted"/>
<dbReference type="PANTHER" id="PTHR23028">
    <property type="entry name" value="ACETYLTRANSFERASE"/>
    <property type="match status" value="1"/>
</dbReference>
<feature type="transmembrane region" description="Helical" evidence="1">
    <location>
        <begin position="181"/>
        <end position="199"/>
    </location>
</feature>
<reference evidence="3 4" key="1">
    <citation type="submission" date="2021-01" db="EMBL/GenBank/DDBJ databases">
        <title>Whole genome shotgun sequence of Asanoa siamensis NBRC 107932.</title>
        <authorList>
            <person name="Komaki H."/>
            <person name="Tamura T."/>
        </authorList>
    </citation>
    <scope>NUCLEOTIDE SEQUENCE [LARGE SCALE GENOMIC DNA]</scope>
    <source>
        <strain evidence="3 4">NBRC 107932</strain>
    </source>
</reference>
<keyword evidence="3" id="KW-0808">Transferase</keyword>
<feature type="transmembrane region" description="Helical" evidence="1">
    <location>
        <begin position="336"/>
        <end position="357"/>
    </location>
</feature>
<feature type="transmembrane region" description="Helical" evidence="1">
    <location>
        <begin position="269"/>
        <end position="294"/>
    </location>
</feature>
<feature type="transmembrane region" description="Helical" evidence="1">
    <location>
        <begin position="246"/>
        <end position="263"/>
    </location>
</feature>
<keyword evidence="3" id="KW-0012">Acyltransferase</keyword>
<feature type="transmembrane region" description="Helical" evidence="1">
    <location>
        <begin position="55"/>
        <end position="73"/>
    </location>
</feature>
<dbReference type="InterPro" id="IPR050879">
    <property type="entry name" value="Acyltransferase_3"/>
</dbReference>
<name>A0ABQ4CMP6_9ACTN</name>
<dbReference type="Pfam" id="PF01757">
    <property type="entry name" value="Acyl_transf_3"/>
    <property type="match status" value="1"/>
</dbReference>